<dbReference type="EMBL" id="MK500569">
    <property type="protein sequence ID" value="QBK92214.1"/>
    <property type="molecule type" value="Genomic_DNA"/>
</dbReference>
<evidence type="ECO:0000313" key="1">
    <source>
        <dbReference type="EMBL" id="QBK92214.1"/>
    </source>
</evidence>
<reference evidence="1" key="1">
    <citation type="journal article" date="2019" name="MBio">
        <title>Virus Genomes from Deep Sea Sediments Expand the Ocean Megavirome and Support Independent Origins of Viral Gigantism.</title>
        <authorList>
            <person name="Backstrom D."/>
            <person name="Yutin N."/>
            <person name="Jorgensen S.L."/>
            <person name="Dharamshi J."/>
            <person name="Homa F."/>
            <person name="Zaremba-Niedwiedzka K."/>
            <person name="Spang A."/>
            <person name="Wolf Y.I."/>
            <person name="Koonin E.V."/>
            <person name="Ettema T.J."/>
        </authorList>
    </citation>
    <scope>NUCLEOTIDE SEQUENCE</scope>
</reference>
<proteinExistence type="predicted"/>
<sequence>MAHVKNPFHILSIEERIRIVSDVLHNALGCVDLHPEFCELKWEELILEIGDLNWNVEEWKWDTVLFPDSTRLTVHSAVCENMQFLEKDFTWTVDTPQGITLRQLTEGAFRMKGSEYNWWHDLFSKISCTSTVDNHLSIEAHFSHKS</sequence>
<name>A0A481Z8K8_9VIRU</name>
<protein>
    <submittedName>
        <fullName evidence="1">Uncharacterized protein</fullName>
    </submittedName>
</protein>
<organism evidence="1">
    <name type="scientific">Pithovirus LCPAC304</name>
    <dbReference type="NCBI Taxonomy" id="2506594"/>
    <lineage>
        <taxon>Viruses</taxon>
        <taxon>Pithoviruses</taxon>
    </lineage>
</organism>
<gene>
    <name evidence="1" type="ORF">LCPAC304_05610</name>
</gene>
<accession>A0A481Z8K8</accession>